<organism evidence="2 3">
    <name type="scientific">Capnocytophaga gingivalis</name>
    <dbReference type="NCBI Taxonomy" id="1017"/>
    <lineage>
        <taxon>Bacteria</taxon>
        <taxon>Pseudomonadati</taxon>
        <taxon>Bacteroidota</taxon>
        <taxon>Flavobacteriia</taxon>
        <taxon>Flavobacteriales</taxon>
        <taxon>Flavobacteriaceae</taxon>
        <taxon>Capnocytophaga</taxon>
    </lineage>
</organism>
<name>A0ABU5ZBD5_9FLAO</name>
<dbReference type="EMBL" id="JAYKBW010000014">
    <property type="protein sequence ID" value="MEB3075954.1"/>
    <property type="molecule type" value="Genomic_DNA"/>
</dbReference>
<evidence type="ECO:0000313" key="3">
    <source>
        <dbReference type="Proteomes" id="UP001311730"/>
    </source>
</evidence>
<evidence type="ECO:0000256" key="1">
    <source>
        <dbReference type="SAM" id="SignalP"/>
    </source>
</evidence>
<feature type="signal peptide" evidence="1">
    <location>
        <begin position="1"/>
        <end position="18"/>
    </location>
</feature>
<sequence length="210" mass="24455">MNIKFFCLLLLVSTNLFGQGTLKDFERALQYTPLFFENQKMEFSIKIDGSTYLGSFYVSGNIEAFDTKDITYYQTIIDNEEKEKINRYLKGIVAISNASYRVLDYPMLLKELQCENLPDRKWKFISKDTEINTSLGANRDDSYSFIVCLNEQGYIKQITSSNNGDNPSTNPYETEAIYQTEKNKTTFTFLKGHIYLKQKNNNLFFEIKLL</sequence>
<proteinExistence type="predicted"/>
<comment type="caution">
    <text evidence="2">The sequence shown here is derived from an EMBL/GenBank/DDBJ whole genome shotgun (WGS) entry which is preliminary data.</text>
</comment>
<protein>
    <submittedName>
        <fullName evidence="2">Uncharacterized protein</fullName>
    </submittedName>
</protein>
<keyword evidence="3" id="KW-1185">Reference proteome</keyword>
<keyword evidence="1" id="KW-0732">Signal</keyword>
<evidence type="ECO:0000313" key="2">
    <source>
        <dbReference type="EMBL" id="MEB3075954.1"/>
    </source>
</evidence>
<dbReference type="RefSeq" id="WP_323984055.1">
    <property type="nucleotide sequence ID" value="NZ_JAYKBW010000014.1"/>
</dbReference>
<feature type="chain" id="PRO_5046433773" evidence="1">
    <location>
        <begin position="19"/>
        <end position="210"/>
    </location>
</feature>
<accession>A0ABU5ZBD5</accession>
<reference evidence="2 3" key="1">
    <citation type="submission" date="2023-12" db="EMBL/GenBank/DDBJ databases">
        <title>Genomic sequences of Capnocytophaga and Parvimonas strains.</title>
        <authorList>
            <person name="Watt R.M."/>
            <person name="Wang M."/>
            <person name="Yang T."/>
            <person name="Tong W.M."/>
        </authorList>
    </citation>
    <scope>NUCLEOTIDE SEQUENCE [LARGE SCALE GENOMIC DNA]</scope>
    <source>
        <strain evidence="2 3">CCUG 13096</strain>
    </source>
</reference>
<dbReference type="Proteomes" id="UP001311730">
    <property type="component" value="Unassembled WGS sequence"/>
</dbReference>
<gene>
    <name evidence="2" type="ORF">VJJ08_11710</name>
</gene>